<dbReference type="Pfam" id="PF03114">
    <property type="entry name" value="BAR"/>
    <property type="match status" value="1"/>
</dbReference>
<reference evidence="4" key="1">
    <citation type="submission" date="2016-06" db="UniProtKB">
        <authorList>
            <consortium name="WormBaseParasite"/>
        </authorList>
    </citation>
    <scope>IDENTIFICATION</scope>
</reference>
<dbReference type="AlphaFoldDB" id="A0A183IUK0"/>
<dbReference type="SMART" id="SM00721">
    <property type="entry name" value="BAR"/>
    <property type="match status" value="1"/>
</dbReference>
<feature type="domain" description="BAR" evidence="1">
    <location>
        <begin position="13"/>
        <end position="230"/>
    </location>
</feature>
<accession>A0A183IUK0</accession>
<dbReference type="InterPro" id="IPR027267">
    <property type="entry name" value="AH/BAR_dom_sf"/>
</dbReference>
<name>A0A183IUK0_9BILA</name>
<dbReference type="GO" id="GO:0005737">
    <property type="term" value="C:cytoplasm"/>
    <property type="evidence" value="ECO:0007669"/>
    <property type="project" value="InterPro"/>
</dbReference>
<keyword evidence="3" id="KW-1185">Reference proteome</keyword>
<evidence type="ECO:0000313" key="2">
    <source>
        <dbReference type="EMBL" id="VDP12615.1"/>
    </source>
</evidence>
<dbReference type="SUPFAM" id="SSF103657">
    <property type="entry name" value="BAR/IMD domain-like"/>
    <property type="match status" value="1"/>
</dbReference>
<proteinExistence type="predicted"/>
<dbReference type="Proteomes" id="UP000270296">
    <property type="component" value="Unassembled WGS sequence"/>
</dbReference>
<dbReference type="PROSITE" id="PS51021">
    <property type="entry name" value="BAR"/>
    <property type="match status" value="1"/>
</dbReference>
<gene>
    <name evidence="2" type="ORF">SBAD_LOCUS7297</name>
</gene>
<sequence>MKHAFSRLETKVNYALGKIEKTEYDERLKFGMKKFEKLKEETNQMKTAIKNMLPKDREQTKIEHLAETLSRIAGQQESGTKLAKIQEKFGECTLNIGKEERQMARTVDSKTLAGLDGLLKVEFNAYKKKKDQLEKARVDMDRLHAKVMRTPSDDPNYRQLKREETVARENFDARRKDVLSIVDKTVKFEKDIQKYLIALAKAQQRFYATAAEIYDRFAKEFDKHEEQRSK</sequence>
<reference evidence="2 3" key="2">
    <citation type="submission" date="2018-11" db="EMBL/GenBank/DDBJ databases">
        <authorList>
            <consortium name="Pathogen Informatics"/>
        </authorList>
    </citation>
    <scope>NUCLEOTIDE SEQUENCE [LARGE SCALE GENOMIC DNA]</scope>
</reference>
<dbReference type="Gene3D" id="1.20.1270.60">
    <property type="entry name" value="Arfaptin homology (AH) domain/BAR domain"/>
    <property type="match status" value="1"/>
</dbReference>
<evidence type="ECO:0000259" key="1">
    <source>
        <dbReference type="PROSITE" id="PS51021"/>
    </source>
</evidence>
<evidence type="ECO:0000313" key="4">
    <source>
        <dbReference type="WBParaSite" id="SBAD_0000757001-mRNA-1"/>
    </source>
</evidence>
<dbReference type="OrthoDB" id="14167at2759"/>
<dbReference type="WBParaSite" id="SBAD_0000757001-mRNA-1">
    <property type="protein sequence ID" value="SBAD_0000757001-mRNA-1"/>
    <property type="gene ID" value="SBAD_0000757001"/>
</dbReference>
<evidence type="ECO:0000313" key="3">
    <source>
        <dbReference type="Proteomes" id="UP000270296"/>
    </source>
</evidence>
<organism evidence="4">
    <name type="scientific">Soboliphyme baturini</name>
    <dbReference type="NCBI Taxonomy" id="241478"/>
    <lineage>
        <taxon>Eukaryota</taxon>
        <taxon>Metazoa</taxon>
        <taxon>Ecdysozoa</taxon>
        <taxon>Nematoda</taxon>
        <taxon>Enoplea</taxon>
        <taxon>Dorylaimia</taxon>
        <taxon>Dioctophymatida</taxon>
        <taxon>Dioctophymatoidea</taxon>
        <taxon>Soboliphymatidae</taxon>
        <taxon>Soboliphyme</taxon>
    </lineage>
</organism>
<protein>
    <submittedName>
        <fullName evidence="4">BAR domain-containing protein</fullName>
    </submittedName>
</protein>
<dbReference type="EMBL" id="UZAM01010507">
    <property type="protein sequence ID" value="VDP12615.1"/>
    <property type="molecule type" value="Genomic_DNA"/>
</dbReference>
<dbReference type="InterPro" id="IPR004148">
    <property type="entry name" value="BAR_dom"/>
</dbReference>